<proteinExistence type="predicted"/>
<sequence length="74" mass="7852">MDASDTTRKKRANAYYAKQVTVFAAQGVNASTALCGTCTENNAATPCIKVFTSYEEKLLYVVGKNACSGCGCKN</sequence>
<reference evidence="1" key="1">
    <citation type="journal article" date="2020" name="Nature">
        <title>Giant virus diversity and host interactions through global metagenomics.</title>
        <authorList>
            <person name="Schulz F."/>
            <person name="Roux S."/>
            <person name="Paez-Espino D."/>
            <person name="Jungbluth S."/>
            <person name="Walsh D.A."/>
            <person name="Denef V.J."/>
            <person name="McMahon K.D."/>
            <person name="Konstantinidis K.T."/>
            <person name="Eloe-Fadrosh E.A."/>
            <person name="Kyrpides N.C."/>
            <person name="Woyke T."/>
        </authorList>
    </citation>
    <scope>NUCLEOTIDE SEQUENCE</scope>
    <source>
        <strain evidence="1">GVMAG-M-3300013006-15</strain>
    </source>
</reference>
<organism evidence="1">
    <name type="scientific">viral metagenome</name>
    <dbReference type="NCBI Taxonomy" id="1070528"/>
    <lineage>
        <taxon>unclassified sequences</taxon>
        <taxon>metagenomes</taxon>
        <taxon>organismal metagenomes</taxon>
    </lineage>
</organism>
<dbReference type="AlphaFoldDB" id="A0A6C0BHF7"/>
<evidence type="ECO:0000313" key="1">
    <source>
        <dbReference type="EMBL" id="QHS91606.1"/>
    </source>
</evidence>
<accession>A0A6C0BHF7</accession>
<protein>
    <submittedName>
        <fullName evidence="1">Uncharacterized protein</fullName>
    </submittedName>
</protein>
<name>A0A6C0BHF7_9ZZZZ</name>
<dbReference type="EMBL" id="MN739162">
    <property type="protein sequence ID" value="QHS91606.1"/>
    <property type="molecule type" value="Genomic_DNA"/>
</dbReference>